<organism evidence="1">
    <name type="scientific">Homalodisca liturata</name>
    <dbReference type="NCBI Taxonomy" id="320908"/>
    <lineage>
        <taxon>Eukaryota</taxon>
        <taxon>Metazoa</taxon>
        <taxon>Ecdysozoa</taxon>
        <taxon>Arthropoda</taxon>
        <taxon>Hexapoda</taxon>
        <taxon>Insecta</taxon>
        <taxon>Pterygota</taxon>
        <taxon>Neoptera</taxon>
        <taxon>Paraneoptera</taxon>
        <taxon>Hemiptera</taxon>
        <taxon>Auchenorrhyncha</taxon>
        <taxon>Membracoidea</taxon>
        <taxon>Cicadellidae</taxon>
        <taxon>Cicadellinae</taxon>
        <taxon>Proconiini</taxon>
        <taxon>Homalodisca</taxon>
    </lineage>
</organism>
<proteinExistence type="predicted"/>
<sequence length="112" mass="13225">MRYCLELRFLHLVAHFSNSQLGTKKLSRSRFCADSSLLDPFLLHFTAAHCLLCCNERLAELVAISSDLTSSRVKHTWFYEEIRWFLRNCCRSCEDSRYKHTEDRKTHTSHVV</sequence>
<dbReference type="AlphaFoldDB" id="A0A1B6IDN4"/>
<protein>
    <submittedName>
        <fullName evidence="1">Uncharacterized protein</fullName>
    </submittedName>
</protein>
<name>A0A1B6IDN4_9HEMI</name>
<reference evidence="1" key="1">
    <citation type="submission" date="2015-11" db="EMBL/GenBank/DDBJ databases">
        <title>De novo transcriptome assembly of four potential Pierce s Disease insect vectors from Arizona vineyards.</title>
        <authorList>
            <person name="Tassone E.E."/>
        </authorList>
    </citation>
    <scope>NUCLEOTIDE SEQUENCE</scope>
</reference>
<gene>
    <name evidence="1" type="ORF">g.10817</name>
</gene>
<accession>A0A1B6IDN4</accession>
<dbReference type="EMBL" id="GECU01022675">
    <property type="protein sequence ID" value="JAS85031.1"/>
    <property type="molecule type" value="Transcribed_RNA"/>
</dbReference>
<evidence type="ECO:0000313" key="1">
    <source>
        <dbReference type="EMBL" id="JAS85031.1"/>
    </source>
</evidence>